<evidence type="ECO:0000256" key="2">
    <source>
        <dbReference type="ARBA" id="ARBA00010617"/>
    </source>
</evidence>
<organism evidence="6 7">
    <name type="scientific">Didymella rabiei</name>
    <name type="common">Chickpea ascochyta blight fungus</name>
    <name type="synonym">Mycosphaerella rabiei</name>
    <dbReference type="NCBI Taxonomy" id="5454"/>
    <lineage>
        <taxon>Eukaryota</taxon>
        <taxon>Fungi</taxon>
        <taxon>Dikarya</taxon>
        <taxon>Ascomycota</taxon>
        <taxon>Pezizomycotina</taxon>
        <taxon>Dothideomycetes</taxon>
        <taxon>Pleosporomycetidae</taxon>
        <taxon>Pleosporales</taxon>
        <taxon>Pleosporineae</taxon>
        <taxon>Didymellaceae</taxon>
        <taxon>Ascochyta</taxon>
    </lineage>
</organism>
<gene>
    <name evidence="6" type="ORF">ST47_g1775</name>
</gene>
<dbReference type="InterPro" id="IPR002403">
    <property type="entry name" value="Cyt_P450_E_grp-IV"/>
</dbReference>
<dbReference type="Pfam" id="PF00067">
    <property type="entry name" value="p450"/>
    <property type="match status" value="1"/>
</dbReference>
<evidence type="ECO:0000256" key="4">
    <source>
        <dbReference type="ARBA" id="ARBA00023004"/>
    </source>
</evidence>
<dbReference type="Gene3D" id="1.10.630.10">
    <property type="entry name" value="Cytochrome P450"/>
    <property type="match status" value="1"/>
</dbReference>
<dbReference type="PANTHER" id="PTHR47582:SF1">
    <property type="entry name" value="P450, PUTATIVE (EUROFUNG)-RELATED"/>
    <property type="match status" value="1"/>
</dbReference>
<dbReference type="OrthoDB" id="3366823at2759"/>
<evidence type="ECO:0000313" key="7">
    <source>
        <dbReference type="Proteomes" id="UP000076837"/>
    </source>
</evidence>
<proteinExistence type="inferred from homology"/>
<dbReference type="SUPFAM" id="SSF48264">
    <property type="entry name" value="Cytochrome P450"/>
    <property type="match status" value="1"/>
</dbReference>
<dbReference type="PANTHER" id="PTHR47582">
    <property type="entry name" value="P450, PUTATIVE (EUROFUNG)-RELATED"/>
    <property type="match status" value="1"/>
</dbReference>
<dbReference type="GO" id="GO:0005506">
    <property type="term" value="F:iron ion binding"/>
    <property type="evidence" value="ECO:0007669"/>
    <property type="project" value="InterPro"/>
</dbReference>
<dbReference type="STRING" id="5454.A0A163KLE8"/>
<evidence type="ECO:0000256" key="5">
    <source>
        <dbReference type="PIRSR" id="PIRSR602403-1"/>
    </source>
</evidence>
<sequence length="516" mass="57272">MDSSISPTTLGVYGLIAALVVLTANALRFKVDPREPPVVYPRFPLIGHLIGTFKFGAMYARILSQENKHPIFTMPMLTSRIYIVTAPDLCAAVQKASAAMSFDPIVAEITPRLVGSNAHTKAVISGVGDMIEGRNDIMKKSHHLINPPLLPQNIAAASKTQLDYFGGLIAKIDDNSEVDLFRYVRRAVTTASMTTFYGPNNPFEKHPELVEDFWDWEEGNVAYMLGLFRNIIAHKASRGLEACVRGFAEYIEAGEIKDAYKLIRERDQLHIDMGIADKNERARLEVAMSLGFNVNASGTTFWVVDNVFSRPALLSQLREEIRANALVDHGVLSAESLRQACPRLNSAYRETMRLYVPSVSTRLVLEDTILADTWLLRKNAIVQLTGSVMHHDPDIWGADVDSFNPDRFLYSMNGSKSNPDGTIPEGKAHYIHPAAFRSFGGGASLCPGRHFANMEVLGLAAVLIMGFDMEPVDGTTWNPPADVKRIPIAVMKPMAPLNVRMKIRDEFKGVKWEMRV</sequence>
<dbReference type="GO" id="GO:0016705">
    <property type="term" value="F:oxidoreductase activity, acting on paired donors, with incorporation or reduction of molecular oxygen"/>
    <property type="evidence" value="ECO:0007669"/>
    <property type="project" value="InterPro"/>
</dbReference>
<protein>
    <submittedName>
        <fullName evidence="6">Heme binding</fullName>
    </submittedName>
</protein>
<dbReference type="InterPro" id="IPR053007">
    <property type="entry name" value="CYP450_monoxygenase_sec-met"/>
</dbReference>
<name>A0A163KLE8_DIDRA</name>
<evidence type="ECO:0000256" key="1">
    <source>
        <dbReference type="ARBA" id="ARBA00001971"/>
    </source>
</evidence>
<comment type="cofactor">
    <cofactor evidence="1 5">
        <name>heme</name>
        <dbReference type="ChEBI" id="CHEBI:30413"/>
    </cofactor>
</comment>
<dbReference type="InterPro" id="IPR036396">
    <property type="entry name" value="Cyt_P450_sf"/>
</dbReference>
<dbReference type="Proteomes" id="UP000076837">
    <property type="component" value="Unassembled WGS sequence"/>
</dbReference>
<keyword evidence="4 5" id="KW-0408">Iron</keyword>
<comment type="similarity">
    <text evidence="2">Belongs to the cytochrome P450 family.</text>
</comment>
<keyword evidence="7" id="KW-1185">Reference proteome</keyword>
<feature type="binding site" description="axial binding residue" evidence="5">
    <location>
        <position position="446"/>
    </location>
    <ligand>
        <name>heme</name>
        <dbReference type="ChEBI" id="CHEBI:30413"/>
    </ligand>
    <ligandPart>
        <name>Fe</name>
        <dbReference type="ChEBI" id="CHEBI:18248"/>
    </ligandPart>
</feature>
<dbReference type="InterPro" id="IPR001128">
    <property type="entry name" value="Cyt_P450"/>
</dbReference>
<keyword evidence="3 5" id="KW-0479">Metal-binding</keyword>
<dbReference type="PRINTS" id="PR00465">
    <property type="entry name" value="EP450IV"/>
</dbReference>
<reference evidence="6 7" key="1">
    <citation type="journal article" date="2016" name="Sci. Rep.">
        <title>Draft genome sequencing and secretome analysis of fungal phytopathogen Ascochyta rabiei provides insight into the necrotrophic effector repertoire.</title>
        <authorList>
            <person name="Verma S."/>
            <person name="Gazara R.K."/>
            <person name="Nizam S."/>
            <person name="Parween S."/>
            <person name="Chattopadhyay D."/>
            <person name="Verma P.K."/>
        </authorList>
    </citation>
    <scope>NUCLEOTIDE SEQUENCE [LARGE SCALE GENOMIC DNA]</scope>
    <source>
        <strain evidence="6 7">ArDII</strain>
    </source>
</reference>
<dbReference type="AlphaFoldDB" id="A0A163KLE8"/>
<dbReference type="CDD" id="cd11040">
    <property type="entry name" value="CYP7_CYP8-like"/>
    <property type="match status" value="1"/>
</dbReference>
<evidence type="ECO:0000256" key="3">
    <source>
        <dbReference type="ARBA" id="ARBA00022723"/>
    </source>
</evidence>
<comment type="caution">
    <text evidence="6">The sequence shown here is derived from an EMBL/GenBank/DDBJ whole genome shotgun (WGS) entry which is preliminary data.</text>
</comment>
<dbReference type="GO" id="GO:0020037">
    <property type="term" value="F:heme binding"/>
    <property type="evidence" value="ECO:0007669"/>
    <property type="project" value="InterPro"/>
</dbReference>
<dbReference type="EMBL" id="JYNV01000081">
    <property type="protein sequence ID" value="KZM27082.1"/>
    <property type="molecule type" value="Genomic_DNA"/>
</dbReference>
<accession>A0A163KLE8</accession>
<dbReference type="GO" id="GO:0004497">
    <property type="term" value="F:monooxygenase activity"/>
    <property type="evidence" value="ECO:0007669"/>
    <property type="project" value="InterPro"/>
</dbReference>
<evidence type="ECO:0000313" key="6">
    <source>
        <dbReference type="EMBL" id="KZM27082.1"/>
    </source>
</evidence>
<keyword evidence="5" id="KW-0349">Heme</keyword>